<evidence type="ECO:0000256" key="1">
    <source>
        <dbReference type="ARBA" id="ARBA00001971"/>
    </source>
</evidence>
<comment type="similarity">
    <text evidence="2">Belongs to the cytochrome P450 family.</text>
</comment>
<comment type="cofactor">
    <cofactor evidence="1 7">
        <name>heme</name>
        <dbReference type="ChEBI" id="CHEBI:30413"/>
    </cofactor>
</comment>
<dbReference type="GO" id="GO:0016705">
    <property type="term" value="F:oxidoreductase activity, acting on paired donors, with incorporation or reduction of molecular oxygen"/>
    <property type="evidence" value="ECO:0007669"/>
    <property type="project" value="InterPro"/>
</dbReference>
<evidence type="ECO:0000256" key="4">
    <source>
        <dbReference type="ARBA" id="ARBA00023002"/>
    </source>
</evidence>
<dbReference type="GO" id="GO:0020037">
    <property type="term" value="F:heme binding"/>
    <property type="evidence" value="ECO:0007669"/>
    <property type="project" value="InterPro"/>
</dbReference>
<dbReference type="PANTHER" id="PTHR24305:SF187">
    <property type="entry name" value="P450, PUTATIVE (EUROFUNG)-RELATED"/>
    <property type="match status" value="1"/>
</dbReference>
<keyword evidence="8" id="KW-0812">Transmembrane</keyword>
<keyword evidence="3 7" id="KW-0479">Metal-binding</keyword>
<keyword evidence="10" id="KW-1185">Reference proteome</keyword>
<dbReference type="EMBL" id="ML736271">
    <property type="protein sequence ID" value="KAE8374947.1"/>
    <property type="molecule type" value="Genomic_DNA"/>
</dbReference>
<feature type="binding site" description="axial binding residue" evidence="7">
    <location>
        <position position="477"/>
    </location>
    <ligand>
        <name>heme</name>
        <dbReference type="ChEBI" id="CHEBI:30413"/>
    </ligand>
    <ligandPart>
        <name>Fe</name>
        <dbReference type="ChEBI" id="CHEBI:18248"/>
    </ligandPart>
</feature>
<evidence type="ECO:0000256" key="5">
    <source>
        <dbReference type="ARBA" id="ARBA00023004"/>
    </source>
</evidence>
<keyword evidence="5 7" id="KW-0408">Iron</keyword>
<dbReference type="OrthoDB" id="6692864at2759"/>
<keyword evidence="8" id="KW-0472">Membrane</keyword>
<keyword evidence="6" id="KW-0503">Monooxygenase</keyword>
<dbReference type="SUPFAM" id="SSF48264">
    <property type="entry name" value="Cytochrome P450"/>
    <property type="match status" value="1"/>
</dbReference>
<accession>A0A5N7AYL6</accession>
<dbReference type="PANTHER" id="PTHR24305">
    <property type="entry name" value="CYTOCHROME P450"/>
    <property type="match status" value="1"/>
</dbReference>
<keyword evidence="4" id="KW-0560">Oxidoreductase</keyword>
<evidence type="ECO:0000313" key="9">
    <source>
        <dbReference type="EMBL" id="KAE8374947.1"/>
    </source>
</evidence>
<proteinExistence type="inferred from homology"/>
<dbReference type="GO" id="GO:0005506">
    <property type="term" value="F:iron ion binding"/>
    <property type="evidence" value="ECO:0007669"/>
    <property type="project" value="InterPro"/>
</dbReference>
<dbReference type="GO" id="GO:0004497">
    <property type="term" value="F:monooxygenase activity"/>
    <property type="evidence" value="ECO:0007669"/>
    <property type="project" value="UniProtKB-KW"/>
</dbReference>
<keyword evidence="8" id="KW-1133">Transmembrane helix</keyword>
<evidence type="ECO:0000256" key="8">
    <source>
        <dbReference type="SAM" id="Phobius"/>
    </source>
</evidence>
<evidence type="ECO:0000256" key="7">
    <source>
        <dbReference type="PIRSR" id="PIRSR602401-1"/>
    </source>
</evidence>
<dbReference type="CDD" id="cd11061">
    <property type="entry name" value="CYP67-like"/>
    <property type="match status" value="1"/>
</dbReference>
<dbReference type="InterPro" id="IPR036396">
    <property type="entry name" value="Cyt_P450_sf"/>
</dbReference>
<evidence type="ECO:0000256" key="6">
    <source>
        <dbReference type="ARBA" id="ARBA00023033"/>
    </source>
</evidence>
<dbReference type="AlphaFoldDB" id="A0A5N7AYL6"/>
<dbReference type="InterPro" id="IPR002401">
    <property type="entry name" value="Cyt_P450_E_grp-I"/>
</dbReference>
<reference evidence="9 10" key="1">
    <citation type="submission" date="2019-04" db="EMBL/GenBank/DDBJ databases">
        <title>Friends and foes A comparative genomics studyof 23 Aspergillus species from section Flavi.</title>
        <authorList>
            <consortium name="DOE Joint Genome Institute"/>
            <person name="Kjaerbolling I."/>
            <person name="Vesth T."/>
            <person name="Frisvad J.C."/>
            <person name="Nybo J.L."/>
            <person name="Theobald S."/>
            <person name="Kildgaard S."/>
            <person name="Isbrandt T."/>
            <person name="Kuo A."/>
            <person name="Sato A."/>
            <person name="Lyhne E.K."/>
            <person name="Kogle M.E."/>
            <person name="Wiebenga A."/>
            <person name="Kun R.S."/>
            <person name="Lubbers R.J."/>
            <person name="Makela M.R."/>
            <person name="Barry K."/>
            <person name="Chovatia M."/>
            <person name="Clum A."/>
            <person name="Daum C."/>
            <person name="Haridas S."/>
            <person name="He G."/>
            <person name="LaButti K."/>
            <person name="Lipzen A."/>
            <person name="Mondo S."/>
            <person name="Riley R."/>
            <person name="Salamov A."/>
            <person name="Simmons B.A."/>
            <person name="Magnuson J.K."/>
            <person name="Henrissat B."/>
            <person name="Mortensen U.H."/>
            <person name="Larsen T.O."/>
            <person name="Devries R.P."/>
            <person name="Grigoriev I.V."/>
            <person name="Machida M."/>
            <person name="Baker S.E."/>
            <person name="Andersen M.R."/>
        </authorList>
    </citation>
    <scope>NUCLEOTIDE SEQUENCE [LARGE SCALE GENOMIC DNA]</scope>
    <source>
        <strain evidence="9 10">IBT 29228</strain>
    </source>
</reference>
<gene>
    <name evidence="9" type="ORF">BDV26DRAFT_299914</name>
</gene>
<dbReference type="PRINTS" id="PR00463">
    <property type="entry name" value="EP450I"/>
</dbReference>
<protein>
    <submittedName>
        <fullName evidence="9">Cytochrome P450</fullName>
    </submittedName>
</protein>
<dbReference type="Pfam" id="PF00067">
    <property type="entry name" value="p450"/>
    <property type="match status" value="1"/>
</dbReference>
<sequence length="536" mass="61333">MLELNIQQSSAIALGLVSHWGFFVHGERDLAAANIARFHLLATSLLLFVKVRLEGVPVSDAFQWTAILLSFYVGTLFLSMSMFRIFWSPLNHIQGPLSLRLTKLTHVWKQARFRNCEVLHELHKQYGDVVRTGPNEVTLFSTEAFYKVHGRESECGRAAYYDLLHPMISLDTTRDPAIHAYRRKIWDQAFSIKALERLEPLVYEKADLLVQQLRNQNQSPVDISAWLEYYTFDLMGEFGLTIKFKNLERAGPHPILTIYHMAHRRLGPFAAAPWIKHLMMGIPYIERMKYYRQFMDWAAAELQRNIKANIIGYVLEDAKATGGVAANWNFVLGDFVLVLVAGSDPMRQVLSNMLYYLLRNPRHLQQIRDELATINIRDYKALQQLRHLTACIYETLRLNPAVPSSGLRQSPPEGIVVAGKFIPGGTTIAVPQYSLSRDDRNFINPNDWIPERFSTQPHLILDKQAFVPWSTAGKYACLGKNLSLIEIRVAAALLLTEFDFEFGPDEDGRSMFEDAIDYFTTSPGPLRLVFRERVGR</sequence>
<name>A0A5N7AYL6_9EURO</name>
<feature type="transmembrane region" description="Helical" evidence="8">
    <location>
        <begin position="30"/>
        <end position="49"/>
    </location>
</feature>
<feature type="transmembrane region" description="Helical" evidence="8">
    <location>
        <begin position="61"/>
        <end position="87"/>
    </location>
</feature>
<keyword evidence="7" id="KW-0349">Heme</keyword>
<dbReference type="Gene3D" id="1.10.630.10">
    <property type="entry name" value="Cytochrome P450"/>
    <property type="match status" value="1"/>
</dbReference>
<evidence type="ECO:0000313" key="10">
    <source>
        <dbReference type="Proteomes" id="UP000326198"/>
    </source>
</evidence>
<organism evidence="9 10">
    <name type="scientific">Aspergillus bertholletiae</name>
    <dbReference type="NCBI Taxonomy" id="1226010"/>
    <lineage>
        <taxon>Eukaryota</taxon>
        <taxon>Fungi</taxon>
        <taxon>Dikarya</taxon>
        <taxon>Ascomycota</taxon>
        <taxon>Pezizomycotina</taxon>
        <taxon>Eurotiomycetes</taxon>
        <taxon>Eurotiomycetidae</taxon>
        <taxon>Eurotiales</taxon>
        <taxon>Aspergillaceae</taxon>
        <taxon>Aspergillus</taxon>
        <taxon>Aspergillus subgen. Circumdati</taxon>
    </lineage>
</organism>
<dbReference type="Proteomes" id="UP000326198">
    <property type="component" value="Unassembled WGS sequence"/>
</dbReference>
<evidence type="ECO:0000256" key="2">
    <source>
        <dbReference type="ARBA" id="ARBA00010617"/>
    </source>
</evidence>
<dbReference type="InterPro" id="IPR050121">
    <property type="entry name" value="Cytochrome_P450_monoxygenase"/>
</dbReference>
<dbReference type="InterPro" id="IPR001128">
    <property type="entry name" value="Cyt_P450"/>
</dbReference>
<evidence type="ECO:0000256" key="3">
    <source>
        <dbReference type="ARBA" id="ARBA00022723"/>
    </source>
</evidence>